<evidence type="ECO:0000256" key="3">
    <source>
        <dbReference type="ARBA" id="ARBA00011738"/>
    </source>
</evidence>
<dbReference type="Gene3D" id="2.60.120.620">
    <property type="entry name" value="q2cbj1_9rhob like domain"/>
    <property type="match status" value="1"/>
</dbReference>
<dbReference type="SUPFAM" id="SSF51197">
    <property type="entry name" value="Clavaminate synthase-like"/>
    <property type="match status" value="1"/>
</dbReference>
<reference evidence="7 8" key="1">
    <citation type="submission" date="2015-01" db="EMBL/GenBank/DDBJ databases">
        <title>The Genome Sequence of Exophiala sideris CBS121828.</title>
        <authorList>
            <consortium name="The Broad Institute Genomics Platform"/>
            <person name="Cuomo C."/>
            <person name="de Hoog S."/>
            <person name="Gorbushina A."/>
            <person name="Stielow B."/>
            <person name="Teixiera M."/>
            <person name="Abouelleil A."/>
            <person name="Chapman S.B."/>
            <person name="Priest M."/>
            <person name="Young S.K."/>
            <person name="Wortman J."/>
            <person name="Nusbaum C."/>
            <person name="Birren B."/>
        </authorList>
    </citation>
    <scope>NUCLEOTIDE SEQUENCE [LARGE SCALE GENOMIC DNA]</scope>
    <source>
        <strain evidence="7 8">CBS 121828</strain>
    </source>
</reference>
<dbReference type="AlphaFoldDB" id="A0A0D1XI62"/>
<evidence type="ECO:0000256" key="1">
    <source>
        <dbReference type="ARBA" id="ARBA00001962"/>
    </source>
</evidence>
<dbReference type="PANTHER" id="PTHR20883">
    <property type="entry name" value="PHYTANOYL-COA DIOXYGENASE DOMAIN CONTAINING 1"/>
    <property type="match status" value="1"/>
</dbReference>
<protein>
    <recommendedName>
        <fullName evidence="9">Phytanoyl-CoA dioxygenase</fullName>
    </recommendedName>
</protein>
<evidence type="ECO:0000256" key="4">
    <source>
        <dbReference type="ARBA" id="ARBA00022964"/>
    </source>
</evidence>
<comment type="similarity">
    <text evidence="2">Belongs to the PhyH family.</text>
</comment>
<name>A0A0D1XI62_9EURO</name>
<sequence>MPSAKTPAFTTLPRESSDETILEAFDRDGAVIISNVLSETSINVILKELNLDPTDTSEQCLTALASKSPTIVNEVLLSSQLNRLLTARMSKTTTIWHGEELLTNTSRPYLSATVVFEAAPGKAAQPLHRHDDIYFVDHPLAIPVEIWALIALDDSGVGEGGSMIDGILESHKWGEEWDPAGHSLASSSMKRGDCFLLHGSMIHRGGENTSSSLRRTLGVSWAQGHMRQEENQFLNVSKEVAMNLDEKTQRLIGYRMNAPFGGWYELRDPITYLQAEDKVDKTMRDFLEEEIEGQNVV</sequence>
<dbReference type="Pfam" id="PF05721">
    <property type="entry name" value="PhyH"/>
    <property type="match status" value="1"/>
</dbReference>
<evidence type="ECO:0000256" key="5">
    <source>
        <dbReference type="ARBA" id="ARBA00023002"/>
    </source>
</evidence>
<evidence type="ECO:0000256" key="2">
    <source>
        <dbReference type="ARBA" id="ARBA00005830"/>
    </source>
</evidence>
<evidence type="ECO:0008006" key="9">
    <source>
        <dbReference type="Google" id="ProtNLM"/>
    </source>
</evidence>
<comment type="subunit">
    <text evidence="3">Homodimer.</text>
</comment>
<dbReference type="EMBL" id="KN846951">
    <property type="protein sequence ID" value="KIV87876.1"/>
    <property type="molecule type" value="Genomic_DNA"/>
</dbReference>
<comment type="cofactor">
    <cofactor evidence="1">
        <name>Fe cation</name>
        <dbReference type="ChEBI" id="CHEBI:24875"/>
    </cofactor>
</comment>
<dbReference type="Proteomes" id="UP000053599">
    <property type="component" value="Unassembled WGS sequence"/>
</dbReference>
<proteinExistence type="inferred from homology"/>
<dbReference type="HOGENOM" id="CLU_047725_0_1_1"/>
<dbReference type="OrthoDB" id="445007at2759"/>
<gene>
    <name evidence="7" type="ORF">PV11_03394</name>
</gene>
<evidence type="ECO:0000256" key="6">
    <source>
        <dbReference type="ARBA" id="ARBA00023004"/>
    </source>
</evidence>
<accession>A0A0D1XI62</accession>
<dbReference type="InterPro" id="IPR008775">
    <property type="entry name" value="Phytyl_CoA_dOase-like"/>
</dbReference>
<evidence type="ECO:0000313" key="8">
    <source>
        <dbReference type="Proteomes" id="UP000053599"/>
    </source>
</evidence>
<organism evidence="7 8">
    <name type="scientific">Exophiala sideris</name>
    <dbReference type="NCBI Taxonomy" id="1016849"/>
    <lineage>
        <taxon>Eukaryota</taxon>
        <taxon>Fungi</taxon>
        <taxon>Dikarya</taxon>
        <taxon>Ascomycota</taxon>
        <taxon>Pezizomycotina</taxon>
        <taxon>Eurotiomycetes</taxon>
        <taxon>Chaetothyriomycetidae</taxon>
        <taxon>Chaetothyriales</taxon>
        <taxon>Herpotrichiellaceae</taxon>
        <taxon>Exophiala</taxon>
    </lineage>
</organism>
<keyword evidence="6" id="KW-0408">Iron</keyword>
<dbReference type="PANTHER" id="PTHR20883:SF41">
    <property type="entry name" value="IRON_ALPHA-KETOGLUTARATE-DEPENDENT DIOXYGENASE ASQJ"/>
    <property type="match status" value="1"/>
</dbReference>
<dbReference type="STRING" id="1016849.A0A0D1XI62"/>
<keyword evidence="4" id="KW-0223">Dioxygenase</keyword>
<dbReference type="GO" id="GO:0051213">
    <property type="term" value="F:dioxygenase activity"/>
    <property type="evidence" value="ECO:0007669"/>
    <property type="project" value="UniProtKB-KW"/>
</dbReference>
<evidence type="ECO:0000313" key="7">
    <source>
        <dbReference type="EMBL" id="KIV87876.1"/>
    </source>
</evidence>
<keyword evidence="5" id="KW-0560">Oxidoreductase</keyword>